<gene>
    <name evidence="10" type="ORF">H310_14677</name>
</gene>
<dbReference type="RefSeq" id="XP_008880800.1">
    <property type="nucleotide sequence ID" value="XM_008882578.1"/>
</dbReference>
<name>A0A024T982_9STRA</name>
<feature type="compositionally biased region" description="Low complexity" evidence="8">
    <location>
        <begin position="1136"/>
        <end position="1151"/>
    </location>
</feature>
<evidence type="ECO:0000256" key="2">
    <source>
        <dbReference type="ARBA" id="ARBA00022840"/>
    </source>
</evidence>
<protein>
    <recommendedName>
        <fullName evidence="9">Myosin motor domain-containing protein</fullName>
    </recommendedName>
</protein>
<dbReference type="GO" id="GO:0005524">
    <property type="term" value="F:ATP binding"/>
    <property type="evidence" value="ECO:0007669"/>
    <property type="project" value="UniProtKB-UniRule"/>
</dbReference>
<comment type="similarity">
    <text evidence="6">Belongs to the TRAFAC class myosin-kinesin ATPase superfamily. Myosin family.</text>
</comment>
<dbReference type="STRING" id="157072.A0A024T982"/>
<evidence type="ECO:0000256" key="7">
    <source>
        <dbReference type="SAM" id="Coils"/>
    </source>
</evidence>
<evidence type="ECO:0000256" key="4">
    <source>
        <dbReference type="ARBA" id="ARBA00023175"/>
    </source>
</evidence>
<dbReference type="PROSITE" id="PS50096">
    <property type="entry name" value="IQ"/>
    <property type="match status" value="2"/>
</dbReference>
<keyword evidence="4 6" id="KW-0505">Motor protein</keyword>
<dbReference type="InterPro" id="IPR027417">
    <property type="entry name" value="P-loop_NTPase"/>
</dbReference>
<dbReference type="PRINTS" id="PR00193">
    <property type="entry name" value="MYOSINHEAVY"/>
</dbReference>
<keyword evidence="5 6" id="KW-0009">Actin-binding</keyword>
<feature type="coiled-coil region" evidence="7">
    <location>
        <begin position="1029"/>
        <end position="1063"/>
    </location>
</feature>
<dbReference type="SUPFAM" id="SSF52540">
    <property type="entry name" value="P-loop containing nucleoside triphosphate hydrolases"/>
    <property type="match status" value="1"/>
</dbReference>
<dbReference type="PROSITE" id="PS51456">
    <property type="entry name" value="MYOSIN_MOTOR"/>
    <property type="match status" value="1"/>
</dbReference>
<evidence type="ECO:0000256" key="6">
    <source>
        <dbReference type="PROSITE-ProRule" id="PRU00782"/>
    </source>
</evidence>
<keyword evidence="2 6" id="KW-0067">ATP-binding</keyword>
<dbReference type="PANTHER" id="PTHR13140">
    <property type="entry name" value="MYOSIN"/>
    <property type="match status" value="1"/>
</dbReference>
<dbReference type="Gene3D" id="3.40.850.10">
    <property type="entry name" value="Kinesin motor domain"/>
    <property type="match status" value="1"/>
</dbReference>
<accession>A0A024T982</accession>
<dbReference type="Gene3D" id="1.20.58.530">
    <property type="match status" value="1"/>
</dbReference>
<dbReference type="GO" id="GO:0000146">
    <property type="term" value="F:microfilament motor activity"/>
    <property type="evidence" value="ECO:0007669"/>
    <property type="project" value="TreeGrafter"/>
</dbReference>
<dbReference type="Gene3D" id="1.20.120.720">
    <property type="entry name" value="Myosin VI head, motor domain, U50 subdomain"/>
    <property type="match status" value="1"/>
</dbReference>
<evidence type="ECO:0000313" key="10">
    <source>
        <dbReference type="EMBL" id="ETV90549.1"/>
    </source>
</evidence>
<dbReference type="GO" id="GO:0016459">
    <property type="term" value="C:myosin complex"/>
    <property type="evidence" value="ECO:0007669"/>
    <property type="project" value="UniProtKB-KW"/>
</dbReference>
<evidence type="ECO:0000259" key="9">
    <source>
        <dbReference type="PROSITE" id="PS51456"/>
    </source>
</evidence>
<proteinExistence type="inferred from homology"/>
<feature type="compositionally biased region" description="Polar residues" evidence="8">
    <location>
        <begin position="1152"/>
        <end position="1162"/>
    </location>
</feature>
<dbReference type="GO" id="GO:0005737">
    <property type="term" value="C:cytoplasm"/>
    <property type="evidence" value="ECO:0007669"/>
    <property type="project" value="TreeGrafter"/>
</dbReference>
<dbReference type="PANTHER" id="PTHR13140:SF706">
    <property type="entry name" value="DILUTE CLASS UNCONVENTIONAL MYOSIN, ISOFORM C"/>
    <property type="match status" value="1"/>
</dbReference>
<dbReference type="OrthoDB" id="6108017at2759"/>
<dbReference type="EMBL" id="KI914032">
    <property type="protein sequence ID" value="ETV90549.1"/>
    <property type="molecule type" value="Genomic_DNA"/>
</dbReference>
<dbReference type="InterPro" id="IPR036961">
    <property type="entry name" value="Kinesin_motor_dom_sf"/>
</dbReference>
<dbReference type="InterPro" id="IPR000048">
    <property type="entry name" value="IQ_motif_EF-hand-BS"/>
</dbReference>
<dbReference type="GeneID" id="20091727"/>
<feature type="region of interest" description="Actin-binding" evidence="6">
    <location>
        <begin position="639"/>
        <end position="661"/>
    </location>
</feature>
<evidence type="ECO:0000256" key="8">
    <source>
        <dbReference type="SAM" id="MobiDB-lite"/>
    </source>
</evidence>
<keyword evidence="1 6" id="KW-0547">Nucleotide-binding</keyword>
<sequence length="1211" mass="135242">MEGSKVYIPDDKFTWVPGTVVRTEDSGKRVLVRVTNQENTTSDRWVDLRDDGMPSELPLQNDDPVVHGSVDDMCALNHLHEPAIVYNLRARFAQQRPYTYTGNIVVAVNPYARLDGLYSKETQQKYMGNDRSSLPPHVYATSASAFQSMVHYDRHQSILVSGESGAGKTETVKILMEHLATMSTKTGPNLTIVAKVLRSNPLLEAFGNAKTIRNDNSSRFGKFTQLQFDVDNQLVGAKCRHYLLEKSRVVMQTHHERNYHIFYQLVASNAPRWRFPPHATFAYLNESADNAPFVLDGENDAARYVATREALTTIGMAEADQLALLDALAGILHVGQVTFTPKHDGEGDGSEAVMTSHAWTSTCALLGLDPTVLATSLCNRTVKARLEVYVVPLSMDQAQTNRDAMAKEVYARLFGYLVRCVNDSTSNDHAMVNHIDLLDIFGFEAFATNRFEQFCINFANEKLQQKFTHDVFKTVQEEYEQEGLGWTYVRFQDNQDMLDLLEAPLGVIALLNEECIRPMGNDLTFCSKLASTHDVHPRLDKQKARLSASHFALKHYAGTVMYSVDGFVDTNKDALSTEVVSLLATSTNHLVQQVFSVEATPRASTASSIVSGQRPRRGSIASASSFMGETVVSKFKAQLADLMADIGATQVHYIRCIKPNATKSSAAFDMPQVVDQLRCAGVVEAIRISRAAFPNKLSHERFLQRFDVLKTDTTHGKHAAVTVGAACIQLATLLVGQPESPASFVLGSVHIFFAAGVLEDLEAKRTDEMHARATVLQRVVRGWLCRRWFQSLRAAARLVQARFRQHNQTRWFQRIRRRIARFQAVWRGRQCRQLLALQKFTAAVVMVQRNFRKYRAKTEYVKFRQAVILLQAQAKQRKQQAKFTAQKRELRAQQSMEMDLVALKTRLEEEKHAKRLVARQTSATPRPVAAVVEPSTVVTTSLPNVPPAASISSSVVGDVSLLDESGRMLETLQREVVKWRDMHDRDVAEMDQLKNENKRIKDAYTAAGASFAALNQHNKQQSKANLRLMSTHAALIKSQEEKMKKYQKQIADLKDELKATKSSAIPSTHAVQETILQLLTDHHVHQDVVAKVRQAFEASLPHAPTTTHHRRMSSLTPSTYEPAVVAIQRRGSIAASTTTTTTVSSDVRGSSQGMHTSNSTGNADARGSWVLPKDDGSQQHGGSHNIYYEDDPNRKSGLGGMFKKMFKKSEN</sequence>
<organism evidence="10">
    <name type="scientific">Aphanomyces invadans</name>
    <dbReference type="NCBI Taxonomy" id="157072"/>
    <lineage>
        <taxon>Eukaryota</taxon>
        <taxon>Sar</taxon>
        <taxon>Stramenopiles</taxon>
        <taxon>Oomycota</taxon>
        <taxon>Saprolegniomycetes</taxon>
        <taxon>Saprolegniales</taxon>
        <taxon>Verrucalvaceae</taxon>
        <taxon>Aphanomyces</taxon>
    </lineage>
</organism>
<evidence type="ECO:0000256" key="3">
    <source>
        <dbReference type="ARBA" id="ARBA00023123"/>
    </source>
</evidence>
<dbReference type="Gene3D" id="3.30.70.1590">
    <property type="match status" value="1"/>
</dbReference>
<dbReference type="VEuPathDB" id="FungiDB:H310_14677"/>
<dbReference type="GO" id="GO:0016020">
    <property type="term" value="C:membrane"/>
    <property type="evidence" value="ECO:0007669"/>
    <property type="project" value="TreeGrafter"/>
</dbReference>
<dbReference type="eggNOG" id="KOG0160">
    <property type="taxonomic scope" value="Eukaryota"/>
</dbReference>
<feature type="region of interest" description="Disordered" evidence="8">
    <location>
        <begin position="1136"/>
        <end position="1211"/>
    </location>
</feature>
<dbReference type="SMART" id="SM00015">
    <property type="entry name" value="IQ"/>
    <property type="match status" value="3"/>
</dbReference>
<feature type="binding site" evidence="6">
    <location>
        <begin position="162"/>
        <end position="169"/>
    </location>
    <ligand>
        <name>ATP</name>
        <dbReference type="ChEBI" id="CHEBI:30616"/>
    </ligand>
</feature>
<reference evidence="10" key="1">
    <citation type="submission" date="2013-12" db="EMBL/GenBank/DDBJ databases">
        <title>The Genome Sequence of Aphanomyces invadans NJM9701.</title>
        <authorList>
            <consortium name="The Broad Institute Genomics Platform"/>
            <person name="Russ C."/>
            <person name="Tyler B."/>
            <person name="van West P."/>
            <person name="Dieguez-Uribeondo J."/>
            <person name="Young S.K."/>
            <person name="Zeng Q."/>
            <person name="Gargeya S."/>
            <person name="Fitzgerald M."/>
            <person name="Abouelleil A."/>
            <person name="Alvarado L."/>
            <person name="Chapman S.B."/>
            <person name="Gainer-Dewar J."/>
            <person name="Goldberg J."/>
            <person name="Griggs A."/>
            <person name="Gujja S."/>
            <person name="Hansen M."/>
            <person name="Howarth C."/>
            <person name="Imamovic A."/>
            <person name="Ireland A."/>
            <person name="Larimer J."/>
            <person name="McCowan C."/>
            <person name="Murphy C."/>
            <person name="Pearson M."/>
            <person name="Poon T.W."/>
            <person name="Priest M."/>
            <person name="Roberts A."/>
            <person name="Saif S."/>
            <person name="Shea T."/>
            <person name="Sykes S."/>
            <person name="Wortman J."/>
            <person name="Nusbaum C."/>
            <person name="Birren B."/>
        </authorList>
    </citation>
    <scope>NUCLEOTIDE SEQUENCE [LARGE SCALE GENOMIC DNA]</scope>
    <source>
        <strain evidence="10">NJM9701</strain>
    </source>
</reference>
<dbReference type="InterPro" id="IPR001609">
    <property type="entry name" value="Myosin_head_motor_dom-like"/>
</dbReference>
<dbReference type="CDD" id="cd00124">
    <property type="entry name" value="MYSc"/>
    <property type="match status" value="1"/>
</dbReference>
<keyword evidence="7" id="KW-0175">Coiled coil</keyword>
<evidence type="ECO:0000256" key="1">
    <source>
        <dbReference type="ARBA" id="ARBA00022741"/>
    </source>
</evidence>
<dbReference type="GO" id="GO:0007015">
    <property type="term" value="P:actin filament organization"/>
    <property type="evidence" value="ECO:0007669"/>
    <property type="project" value="TreeGrafter"/>
</dbReference>
<dbReference type="AlphaFoldDB" id="A0A024T982"/>
<dbReference type="Gene3D" id="1.10.10.820">
    <property type="match status" value="1"/>
</dbReference>
<dbReference type="SMART" id="SM00242">
    <property type="entry name" value="MYSc"/>
    <property type="match status" value="1"/>
</dbReference>
<evidence type="ECO:0000256" key="5">
    <source>
        <dbReference type="ARBA" id="ARBA00023203"/>
    </source>
</evidence>
<dbReference type="GO" id="GO:0051015">
    <property type="term" value="F:actin filament binding"/>
    <property type="evidence" value="ECO:0007669"/>
    <property type="project" value="TreeGrafter"/>
</dbReference>
<feature type="domain" description="Myosin motor" evidence="9">
    <location>
        <begin position="68"/>
        <end position="766"/>
    </location>
</feature>
<keyword evidence="3 6" id="KW-0518">Myosin</keyword>
<dbReference type="Pfam" id="PF00063">
    <property type="entry name" value="Myosin_head"/>
    <property type="match status" value="1"/>
</dbReference>
<dbReference type="Gene3D" id="1.20.5.190">
    <property type="match status" value="1"/>
</dbReference>